<keyword evidence="4" id="KW-0963">Cytoplasm</keyword>
<dbReference type="AlphaFoldDB" id="A0A8B8SAD3"/>
<comment type="similarity">
    <text evidence="2">Belongs to the Refilin family.</text>
</comment>
<keyword evidence="7" id="KW-1185">Reference proteome</keyword>
<feature type="compositionally biased region" description="Low complexity" evidence="6">
    <location>
        <begin position="79"/>
        <end position="89"/>
    </location>
</feature>
<organism evidence="7 8">
    <name type="scientific">Camelus ferus</name>
    <name type="common">Wild bactrian camel</name>
    <name type="synonym">Camelus bactrianus ferus</name>
    <dbReference type="NCBI Taxonomy" id="419612"/>
    <lineage>
        <taxon>Eukaryota</taxon>
        <taxon>Metazoa</taxon>
        <taxon>Chordata</taxon>
        <taxon>Craniata</taxon>
        <taxon>Vertebrata</taxon>
        <taxon>Euteleostomi</taxon>
        <taxon>Mammalia</taxon>
        <taxon>Eutheria</taxon>
        <taxon>Laurasiatheria</taxon>
        <taxon>Artiodactyla</taxon>
        <taxon>Tylopoda</taxon>
        <taxon>Camelidae</taxon>
        <taxon>Camelus</taxon>
    </lineage>
</organism>
<dbReference type="GeneID" id="106728837"/>
<comment type="subunit">
    <text evidence="3">Interacts with FLNA and FLNB.</text>
</comment>
<evidence type="ECO:0000256" key="1">
    <source>
        <dbReference type="ARBA" id="ARBA00004245"/>
    </source>
</evidence>
<evidence type="ECO:0000313" key="8">
    <source>
        <dbReference type="RefSeq" id="XP_032327186.1"/>
    </source>
</evidence>
<evidence type="ECO:0000256" key="6">
    <source>
        <dbReference type="SAM" id="MobiDB-lite"/>
    </source>
</evidence>
<dbReference type="GO" id="GO:0031005">
    <property type="term" value="F:filamin binding"/>
    <property type="evidence" value="ECO:0007669"/>
    <property type="project" value="InterPro"/>
</dbReference>
<dbReference type="RefSeq" id="XP_032327189.1">
    <property type="nucleotide sequence ID" value="XM_032471298.1"/>
</dbReference>
<dbReference type="RefSeq" id="XP_032327188.1">
    <property type="nucleotide sequence ID" value="XM_032471297.1"/>
</dbReference>
<keyword evidence="5" id="KW-0206">Cytoskeleton</keyword>
<feature type="compositionally biased region" description="Pro residues" evidence="6">
    <location>
        <begin position="90"/>
        <end position="100"/>
    </location>
</feature>
<protein>
    <submittedName>
        <fullName evidence="8 9">Refilin-A isoform X1</fullName>
    </submittedName>
</protein>
<evidence type="ECO:0000256" key="5">
    <source>
        <dbReference type="ARBA" id="ARBA00023212"/>
    </source>
</evidence>
<dbReference type="RefSeq" id="XP_032327186.1">
    <property type="nucleotide sequence ID" value="XM_032471295.1"/>
</dbReference>
<dbReference type="GO" id="GO:0048705">
    <property type="term" value="P:skeletal system morphogenesis"/>
    <property type="evidence" value="ECO:0007669"/>
    <property type="project" value="TreeGrafter"/>
</dbReference>
<dbReference type="GO" id="GO:0032432">
    <property type="term" value="C:actin filament bundle"/>
    <property type="evidence" value="ECO:0007669"/>
    <property type="project" value="TreeGrafter"/>
</dbReference>
<feature type="region of interest" description="Disordered" evidence="6">
    <location>
        <begin position="1"/>
        <end position="104"/>
    </location>
</feature>
<name>A0A8B8SAD3_CAMFR</name>
<dbReference type="GO" id="GO:0061182">
    <property type="term" value="P:negative regulation of chondrocyte development"/>
    <property type="evidence" value="ECO:0007669"/>
    <property type="project" value="TreeGrafter"/>
</dbReference>
<comment type="subcellular location">
    <subcellularLocation>
        <location evidence="1">Cytoplasm</location>
        <location evidence="1">Cytoskeleton</location>
    </subcellularLocation>
</comment>
<reference evidence="8 9" key="1">
    <citation type="submission" date="2025-04" db="UniProtKB">
        <authorList>
            <consortium name="RefSeq"/>
        </authorList>
    </citation>
    <scope>IDENTIFICATION</scope>
    <source>
        <tissue evidence="8 9">Ear skin</tissue>
    </source>
</reference>
<dbReference type="RefSeq" id="XP_032327187.1">
    <property type="nucleotide sequence ID" value="XM_032471296.1"/>
</dbReference>
<gene>
    <name evidence="8 9 10 11" type="primary">LOC106728837</name>
</gene>
<evidence type="ECO:0000256" key="3">
    <source>
        <dbReference type="ARBA" id="ARBA00011189"/>
    </source>
</evidence>
<evidence type="ECO:0000313" key="9">
    <source>
        <dbReference type="RefSeq" id="XP_032327187.1"/>
    </source>
</evidence>
<sequence length="237" mass="26085">MVGHLHLQGMEESLKEKSREGLLDSPDSGLPPSPSPSPPFYSLAPGILDARAGGAGASSEPPGPSEARAVSQHRCGRSPLPLWRLLPAAPRKPPSGPPSTPAREMRPRILPVFFGESIEVNPEPTHEIRCNSEVKYASEKHFQDKVVFAPVPTVTAYSETIVAAPNCTWRSYRSQLTLEPRPRALRFRSTTIIFPKLARRSFRTTLHLSLGRPRRWFTASVQLQLRPAPGLLRPAAL</sequence>
<dbReference type="GO" id="GO:0061572">
    <property type="term" value="P:actin filament bundle organization"/>
    <property type="evidence" value="ECO:0007669"/>
    <property type="project" value="InterPro"/>
</dbReference>
<dbReference type="GO" id="GO:1900158">
    <property type="term" value="P:negative regulation of bone mineralization involved in bone maturation"/>
    <property type="evidence" value="ECO:0007669"/>
    <property type="project" value="TreeGrafter"/>
</dbReference>
<evidence type="ECO:0000313" key="10">
    <source>
        <dbReference type="RefSeq" id="XP_032327188.1"/>
    </source>
</evidence>
<dbReference type="InterPro" id="IPR028215">
    <property type="entry name" value="Refilin"/>
</dbReference>
<evidence type="ECO:0000313" key="7">
    <source>
        <dbReference type="Proteomes" id="UP000694856"/>
    </source>
</evidence>
<evidence type="ECO:0000313" key="11">
    <source>
        <dbReference type="RefSeq" id="XP_032327189.1"/>
    </source>
</evidence>
<dbReference type="Proteomes" id="UP000694856">
    <property type="component" value="Chromosome 32"/>
</dbReference>
<dbReference type="PANTHER" id="PTHR31848">
    <property type="match status" value="1"/>
</dbReference>
<dbReference type="PANTHER" id="PTHR31848:SF0">
    <property type="entry name" value="REFILIN-A"/>
    <property type="match status" value="1"/>
</dbReference>
<dbReference type="Pfam" id="PF15068">
    <property type="entry name" value="FAM101"/>
    <property type="match status" value="1"/>
</dbReference>
<evidence type="ECO:0000256" key="2">
    <source>
        <dbReference type="ARBA" id="ARBA00009886"/>
    </source>
</evidence>
<feature type="compositionally biased region" description="Low complexity" evidence="6">
    <location>
        <begin position="57"/>
        <end position="69"/>
    </location>
</feature>
<dbReference type="KEGG" id="cfr:106728837"/>
<feature type="compositionally biased region" description="Basic and acidic residues" evidence="6">
    <location>
        <begin position="12"/>
        <end position="22"/>
    </location>
</feature>
<feature type="compositionally biased region" description="Pro residues" evidence="6">
    <location>
        <begin position="29"/>
        <end position="39"/>
    </location>
</feature>
<accession>A0A8B8SAD3</accession>
<evidence type="ECO:0000256" key="4">
    <source>
        <dbReference type="ARBA" id="ARBA00022490"/>
    </source>
</evidence>
<proteinExistence type="inferred from homology"/>